<dbReference type="Proteomes" id="UP000198995">
    <property type="component" value="Unassembled WGS sequence"/>
</dbReference>
<protein>
    <submittedName>
        <fullName evidence="3">Putative endonuclease</fullName>
    </submittedName>
</protein>
<gene>
    <name evidence="3" type="ORF">SAMN04489866_11017</name>
</gene>
<accession>A0A1G6YL24</accession>
<dbReference type="CDD" id="cd10456">
    <property type="entry name" value="GIY-YIG_UPF0213"/>
    <property type="match status" value="1"/>
</dbReference>
<dbReference type="Gene3D" id="3.40.1440.10">
    <property type="entry name" value="GIY-YIG endonuclease"/>
    <property type="match status" value="1"/>
</dbReference>
<dbReference type="OrthoDB" id="9807770at2"/>
<evidence type="ECO:0000313" key="3">
    <source>
        <dbReference type="EMBL" id="SDD91204.1"/>
    </source>
</evidence>
<dbReference type="InterPro" id="IPR050190">
    <property type="entry name" value="UPF0213_domain"/>
</dbReference>
<dbReference type="InterPro" id="IPR035901">
    <property type="entry name" value="GIY-YIG_endonuc_sf"/>
</dbReference>
<dbReference type="InterPro" id="IPR000305">
    <property type="entry name" value="GIY-YIG_endonuc"/>
</dbReference>
<evidence type="ECO:0000256" key="1">
    <source>
        <dbReference type="ARBA" id="ARBA00007435"/>
    </source>
</evidence>
<dbReference type="PANTHER" id="PTHR34477">
    <property type="entry name" value="UPF0213 PROTEIN YHBQ"/>
    <property type="match status" value="1"/>
</dbReference>
<reference evidence="3 4" key="1">
    <citation type="submission" date="2016-10" db="EMBL/GenBank/DDBJ databases">
        <authorList>
            <person name="de Groot N.N."/>
        </authorList>
    </citation>
    <scope>NUCLEOTIDE SEQUENCE [LARGE SCALE GENOMIC DNA]</scope>
    <source>
        <strain evidence="3 4">DSM 20475</strain>
    </source>
</reference>
<comment type="similarity">
    <text evidence="1">Belongs to the UPF0213 family.</text>
</comment>
<keyword evidence="4" id="KW-1185">Reference proteome</keyword>
<dbReference type="GO" id="GO:0004519">
    <property type="term" value="F:endonuclease activity"/>
    <property type="evidence" value="ECO:0007669"/>
    <property type="project" value="UniProtKB-KW"/>
</dbReference>
<dbReference type="Pfam" id="PF01541">
    <property type="entry name" value="GIY-YIG"/>
    <property type="match status" value="1"/>
</dbReference>
<keyword evidence="3" id="KW-0255">Endonuclease</keyword>
<dbReference type="SUPFAM" id="SSF82771">
    <property type="entry name" value="GIY-YIG endonuclease"/>
    <property type="match status" value="1"/>
</dbReference>
<evidence type="ECO:0000313" key="4">
    <source>
        <dbReference type="Proteomes" id="UP000198995"/>
    </source>
</evidence>
<keyword evidence="3" id="KW-0540">Nuclease</keyword>
<proteinExistence type="inferred from homology"/>
<feature type="domain" description="GIY-YIG" evidence="2">
    <location>
        <begin position="7"/>
        <end position="82"/>
    </location>
</feature>
<dbReference type="PROSITE" id="PS50164">
    <property type="entry name" value="GIY_YIG"/>
    <property type="match status" value="1"/>
</dbReference>
<sequence length="92" mass="10502">MKTENHQNYYAYLVECADGTLYAGYTVDLAHRLATHNAGKGSKYTAARLPVRLVYWEAFETKNEAMAREYRLKRLTRRQKLALIASGKTGES</sequence>
<organism evidence="3 4">
    <name type="scientific">Peptococcus niger</name>
    <dbReference type="NCBI Taxonomy" id="2741"/>
    <lineage>
        <taxon>Bacteria</taxon>
        <taxon>Bacillati</taxon>
        <taxon>Bacillota</taxon>
        <taxon>Clostridia</taxon>
        <taxon>Eubacteriales</taxon>
        <taxon>Peptococcaceae</taxon>
        <taxon>Peptococcus</taxon>
    </lineage>
</organism>
<dbReference type="RefSeq" id="WP_091792154.1">
    <property type="nucleotide sequence ID" value="NZ_FNAF01000010.1"/>
</dbReference>
<keyword evidence="3" id="KW-0378">Hydrolase</keyword>
<dbReference type="EMBL" id="FNAF01000010">
    <property type="protein sequence ID" value="SDD91204.1"/>
    <property type="molecule type" value="Genomic_DNA"/>
</dbReference>
<evidence type="ECO:0000259" key="2">
    <source>
        <dbReference type="PROSITE" id="PS50164"/>
    </source>
</evidence>
<name>A0A1G6YL24_PEPNI</name>
<dbReference type="AlphaFoldDB" id="A0A1G6YL24"/>
<dbReference type="PANTHER" id="PTHR34477:SF1">
    <property type="entry name" value="UPF0213 PROTEIN YHBQ"/>
    <property type="match status" value="1"/>
</dbReference>
<dbReference type="STRING" id="2741.SAMN04489866_11017"/>